<sequence length="69" mass="7397">MSGLRFSFTTQSCDVRFGTELSPNETGARAMVTRIARFVSNGLIAVLVASKDEAGIPMTATAKSQQKPF</sequence>
<keyword evidence="2" id="KW-1185">Reference proteome</keyword>
<evidence type="ECO:0000313" key="2">
    <source>
        <dbReference type="Proteomes" id="UP000516424"/>
    </source>
</evidence>
<organism evidence="1 2">
    <name type="scientific">Acetobacter aceti NBRC 14818</name>
    <dbReference type="NCBI Taxonomy" id="887700"/>
    <lineage>
        <taxon>Bacteria</taxon>
        <taxon>Pseudomonadati</taxon>
        <taxon>Pseudomonadota</taxon>
        <taxon>Alphaproteobacteria</taxon>
        <taxon>Acetobacterales</taxon>
        <taxon>Acetobacteraceae</taxon>
        <taxon>Acetobacter</taxon>
        <taxon>Acetobacter subgen. Acetobacter</taxon>
    </lineage>
</organism>
<protein>
    <submittedName>
        <fullName evidence="1">Uncharacterized protein</fullName>
    </submittedName>
</protein>
<proteinExistence type="predicted"/>
<reference evidence="1 2" key="1">
    <citation type="journal article" date="2011" name="Microbiology">
        <title>Transcriptome response to different carbon sources in Acetobacter aceti.</title>
        <authorList>
            <person name="Sakurai K."/>
            <person name="Arai H."/>
            <person name="Ishii M."/>
            <person name="Igarashi Y."/>
        </authorList>
    </citation>
    <scope>NUCLEOTIDE SEQUENCE [LARGE SCALE GENOMIC DNA]</scope>
    <source>
        <strain evidence="1 2">NBRC 14818</strain>
    </source>
</reference>
<dbReference type="AlphaFoldDB" id="A0AB33ID45"/>
<name>A0AB33ID45_ACEAC</name>
<gene>
    <name evidence="1" type="ORF">EMQ_0626</name>
</gene>
<dbReference type="EMBL" id="AP023410">
    <property type="protein sequence ID" value="BCK75020.1"/>
    <property type="molecule type" value="Genomic_DNA"/>
</dbReference>
<dbReference type="Proteomes" id="UP000516424">
    <property type="component" value="Chromosome"/>
</dbReference>
<evidence type="ECO:0000313" key="1">
    <source>
        <dbReference type="EMBL" id="BCK75020.1"/>
    </source>
</evidence>
<accession>A0AB33ID45</accession>